<dbReference type="InterPro" id="IPR002171">
    <property type="entry name" value="Ribosomal_uL2"/>
</dbReference>
<dbReference type="InterPro" id="IPR008991">
    <property type="entry name" value="Translation_prot_SH3-like_sf"/>
</dbReference>
<dbReference type="GO" id="GO:0003723">
    <property type="term" value="F:RNA binding"/>
    <property type="evidence" value="ECO:0007669"/>
    <property type="project" value="InterPro"/>
</dbReference>
<sequence length="271" mass="30896">MKIFRKNDRIASFATIKNSIYQIDNKPLKSLTYYKHHSNGRNNQGKITIRHHGGSHKKLYRIIDFKRDKIKMIGIVKKITYDPNRNAKIALIFYSDGEKRYILYPQNLLLYSKITSGISTTLVIGNTLQLQDIPIGFYIHNIELYNNIGGQLVRAAGTSAKLLLKKKKYGIIRLPSKEIRLISITAKATIGVIASIPKQKNNKAGRMRWFGIRPTVRGVAMNACDHPHGGGEGRSPIGRKQPLTLWGKLANGPKTRKQHLIRNFYIIKRRK</sequence>
<dbReference type="SUPFAM" id="SSF50104">
    <property type="entry name" value="Translation proteins SH3-like domain"/>
    <property type="match status" value="1"/>
</dbReference>
<keyword evidence="5 9" id="KW-0689">Ribosomal protein</keyword>
<protein>
    <submittedName>
        <fullName evidence="9">Ribosomal protein L2</fullName>
    </submittedName>
</protein>
<dbReference type="InterPro" id="IPR014722">
    <property type="entry name" value="Rib_uL2_dom2"/>
</dbReference>
<evidence type="ECO:0000259" key="7">
    <source>
        <dbReference type="SMART" id="SM01382"/>
    </source>
</evidence>
<dbReference type="GO" id="GO:0032543">
    <property type="term" value="P:mitochondrial translation"/>
    <property type="evidence" value="ECO:0007669"/>
    <property type="project" value="TreeGrafter"/>
</dbReference>
<evidence type="ECO:0000256" key="5">
    <source>
        <dbReference type="ARBA" id="ARBA00022980"/>
    </source>
</evidence>
<dbReference type="InterPro" id="IPR012340">
    <property type="entry name" value="NA-bd_OB-fold"/>
</dbReference>
<accession>A0A7G1MNL0</accession>
<proteinExistence type="inferred from homology"/>
<dbReference type="InterPro" id="IPR005880">
    <property type="entry name" value="Ribosomal_uL2_bac/org-type"/>
</dbReference>
<dbReference type="Gene3D" id="2.30.30.30">
    <property type="match status" value="1"/>
</dbReference>
<evidence type="ECO:0000256" key="3">
    <source>
        <dbReference type="ARBA" id="ARBA00022528"/>
    </source>
</evidence>
<dbReference type="InterPro" id="IPR022666">
    <property type="entry name" value="Ribosomal_uL2_RNA-bd_dom"/>
</dbReference>
<dbReference type="SMART" id="SM01383">
    <property type="entry name" value="Ribosomal_L2"/>
    <property type="match status" value="1"/>
</dbReference>
<reference evidence="9" key="1">
    <citation type="submission" date="2020-09" db="EMBL/GenBank/DDBJ databases">
        <title>Highly reduced plastid genomes of the non-photosynthetic dictyochophyceans Pteridomonas spp. (Ochrophyta, SAR).</title>
        <authorList>
            <person name="Kayama M."/>
            <person name="Kamikawa R."/>
        </authorList>
    </citation>
    <scope>NUCLEOTIDE SEQUENCE</scope>
    <source>
        <strain evidence="9">YPF1301</strain>
    </source>
</reference>
<evidence type="ECO:0000256" key="6">
    <source>
        <dbReference type="ARBA" id="ARBA00023274"/>
    </source>
</evidence>
<dbReference type="PANTHER" id="PTHR13691">
    <property type="entry name" value="RIBOSOMAL PROTEIN L2"/>
    <property type="match status" value="1"/>
</dbReference>
<dbReference type="InterPro" id="IPR014726">
    <property type="entry name" value="Ribosomal_uL2_dom3"/>
</dbReference>
<dbReference type="GO" id="GO:0003735">
    <property type="term" value="F:structural constituent of ribosome"/>
    <property type="evidence" value="ECO:0007669"/>
    <property type="project" value="InterPro"/>
</dbReference>
<dbReference type="GO" id="GO:0005762">
    <property type="term" value="C:mitochondrial large ribosomal subunit"/>
    <property type="evidence" value="ECO:0007669"/>
    <property type="project" value="TreeGrafter"/>
</dbReference>
<keyword evidence="4 9" id="KW-0934">Plastid</keyword>
<dbReference type="SUPFAM" id="SSF50249">
    <property type="entry name" value="Nucleic acid-binding proteins"/>
    <property type="match status" value="1"/>
</dbReference>
<dbReference type="InterPro" id="IPR022669">
    <property type="entry name" value="Ribosomal_uL2_C"/>
</dbReference>
<evidence type="ECO:0000256" key="2">
    <source>
        <dbReference type="ARBA" id="ARBA00005636"/>
    </source>
</evidence>
<dbReference type="InterPro" id="IPR022671">
    <property type="entry name" value="Ribosomal_uL2_CS"/>
</dbReference>
<dbReference type="EMBL" id="LC580440">
    <property type="protein sequence ID" value="BCL05895.1"/>
    <property type="molecule type" value="Genomic_DNA"/>
</dbReference>
<organism evidence="9">
    <name type="scientific">Pteridomonas sp. YPF1301</name>
    <dbReference type="NCBI Taxonomy" id="2766739"/>
    <lineage>
        <taxon>Eukaryota</taxon>
        <taxon>Sar</taxon>
        <taxon>Stramenopiles</taxon>
        <taxon>Ochrophyta</taxon>
        <taxon>Dictyochophyceae</taxon>
        <taxon>Pedinellales</taxon>
        <taxon>Pteridomonas</taxon>
    </lineage>
</organism>
<dbReference type="AlphaFoldDB" id="A0A7G1MNL0"/>
<dbReference type="Gene3D" id="4.10.950.10">
    <property type="entry name" value="Ribosomal protein L2, domain 3"/>
    <property type="match status" value="1"/>
</dbReference>
<dbReference type="PIRSF" id="PIRSF002158">
    <property type="entry name" value="Ribosomal_L2"/>
    <property type="match status" value="1"/>
</dbReference>
<feature type="domain" description="Large ribosomal subunit protein uL2 C-terminal" evidence="7">
    <location>
        <begin position="122"/>
        <end position="249"/>
    </location>
</feature>
<dbReference type="Gene3D" id="2.40.50.140">
    <property type="entry name" value="Nucleic acid-binding proteins"/>
    <property type="match status" value="1"/>
</dbReference>
<dbReference type="Pfam" id="PF03947">
    <property type="entry name" value="Ribosomal_L2_C"/>
    <property type="match status" value="1"/>
</dbReference>
<name>A0A7G1MNL0_9STRA</name>
<dbReference type="GO" id="GO:0009507">
    <property type="term" value="C:chloroplast"/>
    <property type="evidence" value="ECO:0007669"/>
    <property type="project" value="UniProtKB-SubCell"/>
</dbReference>
<comment type="similarity">
    <text evidence="2">Belongs to the universal ribosomal protein uL2 family.</text>
</comment>
<evidence type="ECO:0000259" key="8">
    <source>
        <dbReference type="SMART" id="SM01383"/>
    </source>
</evidence>
<feature type="domain" description="Large ribosomal subunit protein uL2 RNA-binding" evidence="8">
    <location>
        <begin position="40"/>
        <end position="116"/>
    </location>
</feature>
<dbReference type="NCBIfam" id="TIGR01171">
    <property type="entry name" value="rplB_bact"/>
    <property type="match status" value="1"/>
</dbReference>
<keyword evidence="6" id="KW-0687">Ribonucleoprotein</keyword>
<dbReference type="GO" id="GO:0016740">
    <property type="term" value="F:transferase activity"/>
    <property type="evidence" value="ECO:0007669"/>
    <property type="project" value="InterPro"/>
</dbReference>
<evidence type="ECO:0000313" key="9">
    <source>
        <dbReference type="EMBL" id="BCL05895.1"/>
    </source>
</evidence>
<dbReference type="Pfam" id="PF00181">
    <property type="entry name" value="Ribosomal_L2_N"/>
    <property type="match status" value="1"/>
</dbReference>
<evidence type="ECO:0000256" key="1">
    <source>
        <dbReference type="ARBA" id="ARBA00004229"/>
    </source>
</evidence>
<geneLocation type="plastid" evidence="9"/>
<dbReference type="PROSITE" id="PS00467">
    <property type="entry name" value="RIBOSOMAL_L2"/>
    <property type="match status" value="1"/>
</dbReference>
<gene>
    <name evidence="9" type="primary">rpl2</name>
</gene>
<keyword evidence="3" id="KW-0150">Chloroplast</keyword>
<evidence type="ECO:0000256" key="4">
    <source>
        <dbReference type="ARBA" id="ARBA00022640"/>
    </source>
</evidence>
<comment type="subcellular location">
    <subcellularLocation>
        <location evidence="1">Plastid</location>
        <location evidence="1">Chloroplast</location>
    </subcellularLocation>
</comment>
<dbReference type="SMART" id="SM01382">
    <property type="entry name" value="Ribosomal_L2_C"/>
    <property type="match status" value="1"/>
</dbReference>
<dbReference type="PANTHER" id="PTHR13691:SF5">
    <property type="entry name" value="LARGE RIBOSOMAL SUBUNIT PROTEIN UL2M"/>
    <property type="match status" value="1"/>
</dbReference>
<dbReference type="FunFam" id="4.10.950.10:FF:000001">
    <property type="entry name" value="50S ribosomal protein L2"/>
    <property type="match status" value="1"/>
</dbReference>